<dbReference type="GO" id="GO:0006508">
    <property type="term" value="P:proteolysis"/>
    <property type="evidence" value="ECO:0007669"/>
    <property type="project" value="UniProtKB-KW"/>
</dbReference>
<evidence type="ECO:0000256" key="9">
    <source>
        <dbReference type="HAMAP-Rule" id="MF_01924"/>
    </source>
</evidence>
<keyword evidence="6 9" id="KW-0224">Dipeptidase</keyword>
<comment type="function">
    <text evidence="9">Catalyzes hydrolysis of the D-alanyl-D-alanine dipeptide.</text>
</comment>
<keyword evidence="2 9" id="KW-0645">Protease</keyword>
<dbReference type="CDD" id="cd14843">
    <property type="entry name" value="D-Ala-D-Ala_dipeptidase_like"/>
    <property type="match status" value="1"/>
</dbReference>
<dbReference type="InterPro" id="IPR000755">
    <property type="entry name" value="A_A_dipeptidase"/>
</dbReference>
<evidence type="ECO:0000256" key="2">
    <source>
        <dbReference type="ARBA" id="ARBA00022670"/>
    </source>
</evidence>
<keyword evidence="8" id="KW-0961">Cell wall biogenesis/degradation</keyword>
<feature type="binding site" evidence="9">
    <location>
        <position position="180"/>
    </location>
    <ligand>
        <name>Zn(2+)</name>
        <dbReference type="ChEBI" id="CHEBI:29105"/>
        <note>catalytic</note>
    </ligand>
</feature>
<feature type="binding site" evidence="9">
    <location>
        <position position="117"/>
    </location>
    <ligand>
        <name>Zn(2+)</name>
        <dbReference type="ChEBI" id="CHEBI:29105"/>
        <note>catalytic</note>
    </ligand>
</feature>
<gene>
    <name evidence="10" type="ORF">E1218_02665</name>
</gene>
<dbReference type="PANTHER" id="PTHR43126:SF2">
    <property type="entry name" value="D-ALANYL-D-ALANINE DIPEPTIDASE"/>
    <property type="match status" value="1"/>
</dbReference>
<evidence type="ECO:0000256" key="7">
    <source>
        <dbReference type="ARBA" id="ARBA00023049"/>
    </source>
</evidence>
<dbReference type="SUPFAM" id="SSF55166">
    <property type="entry name" value="Hedgehog/DD-peptidase"/>
    <property type="match status" value="1"/>
</dbReference>
<dbReference type="OrthoDB" id="9801430at2"/>
<evidence type="ECO:0000256" key="6">
    <source>
        <dbReference type="ARBA" id="ARBA00022997"/>
    </source>
</evidence>
<evidence type="ECO:0000313" key="11">
    <source>
        <dbReference type="Proteomes" id="UP000295172"/>
    </source>
</evidence>
<dbReference type="GO" id="GO:0160237">
    <property type="term" value="F:D-Ala-D-Ala dipeptidase activity"/>
    <property type="evidence" value="ECO:0007669"/>
    <property type="project" value="UniProtKB-EC"/>
</dbReference>
<comment type="cofactor">
    <cofactor evidence="9">
        <name>Zn(2+)</name>
        <dbReference type="ChEBI" id="CHEBI:29105"/>
    </cofactor>
    <text evidence="9">Binds 1 zinc ion per subunit.</text>
</comment>
<keyword evidence="7 9" id="KW-0482">Metalloprotease</keyword>
<organism evidence="10 11">
    <name type="scientific">Kribbella turkmenica</name>
    <dbReference type="NCBI Taxonomy" id="2530375"/>
    <lineage>
        <taxon>Bacteria</taxon>
        <taxon>Bacillati</taxon>
        <taxon>Actinomycetota</taxon>
        <taxon>Actinomycetes</taxon>
        <taxon>Propionibacteriales</taxon>
        <taxon>Kribbellaceae</taxon>
        <taxon>Kribbella</taxon>
    </lineage>
</organism>
<protein>
    <recommendedName>
        <fullName evidence="9">D-alanyl-D-alanine dipeptidase</fullName>
        <shortName evidence="9">D-Ala-D-Ala dipeptidase</shortName>
        <ecNumber evidence="9">3.4.13.22</ecNumber>
    </recommendedName>
</protein>
<keyword evidence="11" id="KW-1185">Reference proteome</keyword>
<evidence type="ECO:0000256" key="8">
    <source>
        <dbReference type="ARBA" id="ARBA00023316"/>
    </source>
</evidence>
<dbReference type="GO" id="GO:0071555">
    <property type="term" value="P:cell wall organization"/>
    <property type="evidence" value="ECO:0007669"/>
    <property type="project" value="UniProtKB-KW"/>
</dbReference>
<dbReference type="GO" id="GO:0008270">
    <property type="term" value="F:zinc ion binding"/>
    <property type="evidence" value="ECO:0007669"/>
    <property type="project" value="UniProtKB-UniRule"/>
</dbReference>
<comment type="similarity">
    <text evidence="9">Belongs to the peptidase M15D family.</text>
</comment>
<comment type="caution">
    <text evidence="10">The sequence shown here is derived from an EMBL/GenBank/DDBJ whole genome shotgun (WGS) entry which is preliminary data.</text>
</comment>
<dbReference type="EMBL" id="SMKR01000006">
    <property type="protein sequence ID" value="TDD30041.1"/>
    <property type="molecule type" value="Genomic_DNA"/>
</dbReference>
<feature type="active site" description="Proton donor/acceptor" evidence="9">
    <location>
        <position position="177"/>
    </location>
</feature>
<reference evidence="10 11" key="1">
    <citation type="submission" date="2019-02" db="EMBL/GenBank/DDBJ databases">
        <title>Draft genome sequences of novel Actinobacteria.</title>
        <authorList>
            <person name="Sahin N."/>
            <person name="Ay H."/>
            <person name="Saygin H."/>
        </authorList>
    </citation>
    <scope>NUCLEOTIDE SEQUENCE [LARGE SCALE GENOMIC DNA]</scope>
    <source>
        <strain evidence="10 11">16K104</strain>
    </source>
</reference>
<sequence>MTVLLSDERITRIPVIERGEPMVDLCTRGISTPDRQFARESVADRLAIADAFLPAGVRLHVVEGLRPIETQHAIYRGYRAELERLHPGSSDHELDELASRFVSPVEVAPHVAGAAVDLTLIGAHGPLDLGTPIDATPEQSNGACFFDATNLSQEARTNRSLLADVLTAAGLVNYPTEWWHWSFGDRYWAHLETRDHAIYGPAGAGTAFSAARPTCSPADQAVMPGREISKARQ</sequence>
<dbReference type="HAMAP" id="MF_01924">
    <property type="entry name" value="A_A_dipeptidase"/>
    <property type="match status" value="1"/>
</dbReference>
<dbReference type="RefSeq" id="WP_132315812.1">
    <property type="nucleotide sequence ID" value="NZ_SMKR01000006.1"/>
</dbReference>
<feature type="site" description="Transition state stabilizer" evidence="9">
    <location>
        <position position="66"/>
    </location>
</feature>
<dbReference type="PANTHER" id="PTHR43126">
    <property type="entry name" value="D-ALANYL-D-ALANINE DIPEPTIDASE"/>
    <property type="match status" value="1"/>
</dbReference>
<dbReference type="Pfam" id="PF01427">
    <property type="entry name" value="Peptidase_M15"/>
    <property type="match status" value="1"/>
</dbReference>
<dbReference type="Proteomes" id="UP000295172">
    <property type="component" value="Unassembled WGS sequence"/>
</dbReference>
<accession>A0A4R4XGH8</accession>
<dbReference type="GO" id="GO:0008237">
    <property type="term" value="F:metallopeptidase activity"/>
    <property type="evidence" value="ECO:0007669"/>
    <property type="project" value="UniProtKB-KW"/>
</dbReference>
<keyword evidence="3 9" id="KW-0479">Metal-binding</keyword>
<evidence type="ECO:0000256" key="4">
    <source>
        <dbReference type="ARBA" id="ARBA00022801"/>
    </source>
</evidence>
<dbReference type="EC" id="3.4.13.22" evidence="9"/>
<keyword evidence="5 9" id="KW-0862">Zinc</keyword>
<evidence type="ECO:0000256" key="3">
    <source>
        <dbReference type="ARBA" id="ARBA00022723"/>
    </source>
</evidence>
<dbReference type="Gene3D" id="3.30.1380.10">
    <property type="match status" value="1"/>
</dbReference>
<evidence type="ECO:0000256" key="1">
    <source>
        <dbReference type="ARBA" id="ARBA00001362"/>
    </source>
</evidence>
<evidence type="ECO:0000313" key="10">
    <source>
        <dbReference type="EMBL" id="TDD30041.1"/>
    </source>
</evidence>
<name>A0A4R4XGH8_9ACTN</name>
<keyword evidence="4 9" id="KW-0378">Hydrolase</keyword>
<comment type="catalytic activity">
    <reaction evidence="1 9">
        <text>D-alanyl-D-alanine + H2O = 2 D-alanine</text>
        <dbReference type="Rhea" id="RHEA:20661"/>
        <dbReference type="ChEBI" id="CHEBI:15377"/>
        <dbReference type="ChEBI" id="CHEBI:57416"/>
        <dbReference type="ChEBI" id="CHEBI:57822"/>
        <dbReference type="EC" id="3.4.13.22"/>
    </reaction>
</comment>
<dbReference type="AlphaFoldDB" id="A0A4R4XGH8"/>
<feature type="binding site" evidence="9">
    <location>
        <position position="110"/>
    </location>
    <ligand>
        <name>Zn(2+)</name>
        <dbReference type="ChEBI" id="CHEBI:29105"/>
        <note>catalytic</note>
    </ligand>
</feature>
<evidence type="ECO:0000256" key="5">
    <source>
        <dbReference type="ARBA" id="ARBA00022833"/>
    </source>
</evidence>
<dbReference type="InterPro" id="IPR009045">
    <property type="entry name" value="Zn_M74/Hedgehog-like"/>
</dbReference>
<proteinExistence type="inferred from homology"/>